<evidence type="ECO:0000259" key="3">
    <source>
        <dbReference type="Pfam" id="PF08543"/>
    </source>
</evidence>
<dbReference type="InterPro" id="IPR013749">
    <property type="entry name" value="PM/HMP-P_kinase-1"/>
</dbReference>
<keyword evidence="4" id="KW-0808">Transferase</keyword>
<evidence type="ECO:0000313" key="5">
    <source>
        <dbReference type="Proteomes" id="UP000185003"/>
    </source>
</evidence>
<dbReference type="OrthoDB" id="9810880at2"/>
<dbReference type="PANTHER" id="PTHR20858">
    <property type="entry name" value="PHOSPHOMETHYLPYRIMIDINE KINASE"/>
    <property type="match status" value="1"/>
</dbReference>
<organism evidence="4 5">
    <name type="scientific">Chitinophaga niabensis</name>
    <dbReference type="NCBI Taxonomy" id="536979"/>
    <lineage>
        <taxon>Bacteria</taxon>
        <taxon>Pseudomonadati</taxon>
        <taxon>Bacteroidota</taxon>
        <taxon>Chitinophagia</taxon>
        <taxon>Chitinophagales</taxon>
        <taxon>Chitinophagaceae</taxon>
        <taxon>Chitinophaga</taxon>
    </lineage>
</organism>
<dbReference type="STRING" id="536979.SAMN04488055_4308"/>
<name>A0A1N6JRR0_9BACT</name>
<protein>
    <recommendedName>
        <fullName evidence="2">hydroxymethylpyrimidine kinase</fullName>
        <ecNumber evidence="2">2.7.1.49</ecNumber>
    </recommendedName>
</protein>
<keyword evidence="5" id="KW-1185">Reference proteome</keyword>
<evidence type="ECO:0000256" key="2">
    <source>
        <dbReference type="ARBA" id="ARBA00012135"/>
    </source>
</evidence>
<dbReference type="EMBL" id="FSRA01000002">
    <property type="protein sequence ID" value="SIO46911.1"/>
    <property type="molecule type" value="Genomic_DNA"/>
</dbReference>
<dbReference type="RefSeq" id="WP_074241668.1">
    <property type="nucleotide sequence ID" value="NZ_FSRA01000002.1"/>
</dbReference>
<dbReference type="GO" id="GO:0005829">
    <property type="term" value="C:cytosol"/>
    <property type="evidence" value="ECO:0007669"/>
    <property type="project" value="TreeGrafter"/>
</dbReference>
<accession>A0A1N6JRR0</accession>
<dbReference type="InterPro" id="IPR004399">
    <property type="entry name" value="HMP/HMP-P_kinase_dom"/>
</dbReference>
<dbReference type="Gene3D" id="3.40.1190.20">
    <property type="match status" value="1"/>
</dbReference>
<keyword evidence="4" id="KW-0418">Kinase</keyword>
<evidence type="ECO:0000256" key="1">
    <source>
        <dbReference type="ARBA" id="ARBA00004948"/>
    </source>
</evidence>
<dbReference type="Pfam" id="PF08543">
    <property type="entry name" value="Phos_pyr_kin"/>
    <property type="match status" value="1"/>
</dbReference>
<feature type="domain" description="Pyridoxamine kinase/Phosphomethylpyrimidine kinase" evidence="3">
    <location>
        <begin position="12"/>
        <end position="236"/>
    </location>
</feature>
<reference evidence="4 5" key="1">
    <citation type="submission" date="2016-11" db="EMBL/GenBank/DDBJ databases">
        <authorList>
            <person name="Jaros S."/>
            <person name="Januszkiewicz K."/>
            <person name="Wedrychowicz H."/>
        </authorList>
    </citation>
    <scope>NUCLEOTIDE SEQUENCE [LARGE SCALE GENOMIC DNA]</scope>
    <source>
        <strain evidence="4 5">DSM 24787</strain>
    </source>
</reference>
<dbReference type="InterPro" id="IPR029056">
    <property type="entry name" value="Ribokinase-like"/>
</dbReference>
<comment type="pathway">
    <text evidence="1">Cofactor biosynthesis; thiamine diphosphate biosynthesis.</text>
</comment>
<dbReference type="SUPFAM" id="SSF53613">
    <property type="entry name" value="Ribokinase-like"/>
    <property type="match status" value="1"/>
</dbReference>
<dbReference type="EC" id="2.7.1.49" evidence="2"/>
<evidence type="ECO:0000313" key="4">
    <source>
        <dbReference type="EMBL" id="SIO46911.1"/>
    </source>
</evidence>
<gene>
    <name evidence="4" type="ORF">SAMN04488055_4308</name>
</gene>
<proteinExistence type="predicted"/>
<dbReference type="GO" id="GO:0009228">
    <property type="term" value="P:thiamine biosynthetic process"/>
    <property type="evidence" value="ECO:0007669"/>
    <property type="project" value="InterPro"/>
</dbReference>
<dbReference type="GO" id="GO:0008902">
    <property type="term" value="F:hydroxymethylpyrimidine kinase activity"/>
    <property type="evidence" value="ECO:0007669"/>
    <property type="project" value="UniProtKB-EC"/>
</dbReference>
<dbReference type="AlphaFoldDB" id="A0A1N6JRR0"/>
<dbReference type="PANTHER" id="PTHR20858:SF17">
    <property type="entry name" value="HYDROXYMETHYLPYRIMIDINE_PHOSPHOMETHYLPYRIMIDINE KINASE THI20-RELATED"/>
    <property type="match status" value="1"/>
</dbReference>
<sequence>MEPYVMSLAGLDPTGGAGLLADIKTFEAHRLNGLGVCTALTAQTDDEFLGVEWIPPEKILAQALPLLDKFPVQFCKVGIVAHPGVLLEVLPALRNARPGIQFILDSVLKASAGYVFHTAVFSQWEMVLDYIALLTPNYEEAIAMSGLPCGESAARKMASKCAILLKGGHRPDKPGWDSLFCGNELVDFAPVATNVPAKHGSGCVLSAAITASLAKGLSLAEACKAGKDYTLRYLQSSEGLLGRHAF</sequence>
<dbReference type="GO" id="GO:0008972">
    <property type="term" value="F:phosphomethylpyrimidine kinase activity"/>
    <property type="evidence" value="ECO:0007669"/>
    <property type="project" value="InterPro"/>
</dbReference>
<dbReference type="CDD" id="cd01169">
    <property type="entry name" value="HMPP_kinase"/>
    <property type="match status" value="1"/>
</dbReference>
<dbReference type="Proteomes" id="UP000185003">
    <property type="component" value="Unassembled WGS sequence"/>
</dbReference>